<accession>A0A1V6CEE2</accession>
<gene>
    <name evidence="1" type="ORF">BWX89_00106</name>
</gene>
<comment type="caution">
    <text evidence="1">The sequence shown here is derived from an EMBL/GenBank/DDBJ whole genome shotgun (WGS) entry which is preliminary data.</text>
</comment>
<name>A0A1V6CEE2_UNCT6</name>
<dbReference type="SUPFAM" id="SSF49777">
    <property type="entry name" value="PEBP-like"/>
    <property type="match status" value="1"/>
</dbReference>
<dbReference type="PANTHER" id="PTHR30289:SF1">
    <property type="entry name" value="PEBP (PHOSPHATIDYLETHANOLAMINE-BINDING PROTEIN) FAMILY PROTEIN"/>
    <property type="match status" value="1"/>
</dbReference>
<dbReference type="Pfam" id="PF01161">
    <property type="entry name" value="PBP"/>
    <property type="match status" value="1"/>
</dbReference>
<dbReference type="CDD" id="cd00865">
    <property type="entry name" value="PEBP_bact_arch"/>
    <property type="match status" value="1"/>
</dbReference>
<proteinExistence type="predicted"/>
<dbReference type="AlphaFoldDB" id="A0A1V6CEE2"/>
<dbReference type="Gene3D" id="3.90.280.10">
    <property type="entry name" value="PEBP-like"/>
    <property type="match status" value="1"/>
</dbReference>
<dbReference type="InterPro" id="IPR036610">
    <property type="entry name" value="PEBP-like_sf"/>
</dbReference>
<dbReference type="EMBL" id="MWDQ01000022">
    <property type="protein sequence ID" value="OQB75164.1"/>
    <property type="molecule type" value="Genomic_DNA"/>
</dbReference>
<dbReference type="PANTHER" id="PTHR30289">
    <property type="entry name" value="UNCHARACTERIZED PROTEIN YBCL-RELATED"/>
    <property type="match status" value="1"/>
</dbReference>
<dbReference type="InterPro" id="IPR005247">
    <property type="entry name" value="YbhB_YbcL/LppC-like"/>
</dbReference>
<dbReference type="Proteomes" id="UP000485562">
    <property type="component" value="Unassembled WGS sequence"/>
</dbReference>
<sequence length="181" mass="20372">MKENIKWYFLILMLCFAVCINAADLREKKGGVSMNITSPAFQHNSMIPAKYTCDGINVNPPLLIEGIPEKTKSIVLIMDDPDAPMGTWIHWIVFNIPCTGTKLEIKENSIPGIQGWNDFRKVGYGGPCPPSGTHRYFFRAYALDTMLNLKEGVKRQELEKAMQGHILAQAEIIGLYKKQGR</sequence>
<reference evidence="1" key="1">
    <citation type="submission" date="2017-02" db="EMBL/GenBank/DDBJ databases">
        <title>Delving into the versatile metabolic prowess of the omnipresent phylum Bacteroidetes.</title>
        <authorList>
            <person name="Nobu M.K."/>
            <person name="Mei R."/>
            <person name="Narihiro T."/>
            <person name="Kuroda K."/>
            <person name="Liu W.-T."/>
        </authorList>
    </citation>
    <scope>NUCLEOTIDE SEQUENCE</scope>
    <source>
        <strain evidence="1">ADurb.Bin131</strain>
    </source>
</reference>
<organism evidence="1">
    <name type="scientific">candidate division TA06 bacterium ADurb.Bin131</name>
    <dbReference type="NCBI Taxonomy" id="1852827"/>
    <lineage>
        <taxon>Bacteria</taxon>
        <taxon>Bacteria division TA06</taxon>
    </lineage>
</organism>
<protein>
    <submittedName>
        <fullName evidence="1">Kinase inhibitor</fullName>
    </submittedName>
</protein>
<dbReference type="InterPro" id="IPR008914">
    <property type="entry name" value="PEBP"/>
</dbReference>
<evidence type="ECO:0000313" key="1">
    <source>
        <dbReference type="EMBL" id="OQB75164.1"/>
    </source>
</evidence>
<dbReference type="NCBIfam" id="TIGR00481">
    <property type="entry name" value="YbhB/YbcL family Raf kinase inhibitor-like protein"/>
    <property type="match status" value="1"/>
</dbReference>